<reference evidence="1 2" key="1">
    <citation type="submission" date="2024-01" db="EMBL/GenBank/DDBJ databases">
        <title>Hyphobacterium bacterium isolated from marine sediment.</title>
        <authorList>
            <person name="Zhao S."/>
        </authorList>
    </citation>
    <scope>NUCLEOTIDE SEQUENCE [LARGE SCALE GENOMIC DNA]</scope>
    <source>
        <strain evidence="2">HN65</strain>
    </source>
</reference>
<gene>
    <name evidence="1" type="ORF">V0U79_04585</name>
</gene>
<dbReference type="Proteomes" id="UP001354971">
    <property type="component" value="Unassembled WGS sequence"/>
</dbReference>
<accession>A0ABU7LNZ6</accession>
<proteinExistence type="predicted"/>
<protein>
    <submittedName>
        <fullName evidence="1">Uncharacterized protein</fullName>
    </submittedName>
</protein>
<comment type="caution">
    <text evidence="1">The sequence shown here is derived from an EMBL/GenBank/DDBJ whole genome shotgun (WGS) entry which is preliminary data.</text>
</comment>
<name>A0ABU7LNZ6_9PROT</name>
<evidence type="ECO:0000313" key="2">
    <source>
        <dbReference type="Proteomes" id="UP001354971"/>
    </source>
</evidence>
<keyword evidence="2" id="KW-1185">Reference proteome</keyword>
<dbReference type="RefSeq" id="WP_330198292.1">
    <property type="nucleotide sequence ID" value="NZ_JAZDRP010000002.1"/>
</dbReference>
<evidence type="ECO:0000313" key="1">
    <source>
        <dbReference type="EMBL" id="MEE2525633.1"/>
    </source>
</evidence>
<dbReference type="EMBL" id="JAZDRP010000002">
    <property type="protein sequence ID" value="MEE2525633.1"/>
    <property type="molecule type" value="Genomic_DNA"/>
</dbReference>
<organism evidence="1 2">
    <name type="scientific">Hyphobacterium lacteum</name>
    <dbReference type="NCBI Taxonomy" id="3116575"/>
    <lineage>
        <taxon>Bacteria</taxon>
        <taxon>Pseudomonadati</taxon>
        <taxon>Pseudomonadota</taxon>
        <taxon>Alphaproteobacteria</taxon>
        <taxon>Maricaulales</taxon>
        <taxon>Maricaulaceae</taxon>
        <taxon>Hyphobacterium</taxon>
    </lineage>
</organism>
<sequence length="256" mass="28501">MIGFILAALLVQDAEAAETVPPLVTIAEIHADPWAWDGRRVRVVARVDECSDLNCLVCDETDSGEPWPEPRIPSDPRRNMCAGVTFIGGELADRMVRFSTVRIEADYSATCSRVMQPGTDSFVICSDRATELYNASVLSIAQVWPPSYYESDQPQTVFEADGEMRANLEAAYANVAWGWWREGSPAEVFFWVNRARLASERTVSAGGAGACECNYSSCPDENWPRRIAHTYAGENNSYTCYFAVQREDGSWVFPLQ</sequence>